<dbReference type="EMBL" id="GHBP01007032">
    <property type="protein sequence ID" value="NDJ94184.1"/>
    <property type="molecule type" value="Transcribed_RNA"/>
</dbReference>
<sequence>MVDSKDHFVWKLKNVPYPTETFIISVENNKIVISTTNKKYFKKFRIPDMDRFGYKIKKEDITYLHHGSVLTIMYAKPKEIVDSEQNTLNEVEQHAIAVAETNPMPELLTH</sequence>
<organism evidence="3">
    <name type="scientific">Henneguya salminicola</name>
    <name type="common">Myxosporean</name>
    <dbReference type="NCBI Taxonomy" id="69463"/>
    <lineage>
        <taxon>Eukaryota</taxon>
        <taxon>Metazoa</taxon>
        <taxon>Cnidaria</taxon>
        <taxon>Myxozoa</taxon>
        <taxon>Myxosporea</taxon>
        <taxon>Bivalvulida</taxon>
        <taxon>Platysporina</taxon>
        <taxon>Myxobolidae</taxon>
        <taxon>Henneguya</taxon>
    </lineage>
</organism>
<dbReference type="AlphaFoldDB" id="A0A6G3MJM6"/>
<proteinExistence type="inferred from homology"/>
<dbReference type="PRINTS" id="PR02065">
    <property type="entry name" value="PROTEINDPCD"/>
</dbReference>
<evidence type="ECO:0000313" key="3">
    <source>
        <dbReference type="EMBL" id="NDJ94184.1"/>
    </source>
</evidence>
<dbReference type="InterPro" id="IPR026224">
    <property type="entry name" value="DPCD"/>
</dbReference>
<evidence type="ECO:0000256" key="1">
    <source>
        <dbReference type="ARBA" id="ARBA00010597"/>
    </source>
</evidence>
<reference evidence="3" key="1">
    <citation type="submission" date="2018-11" db="EMBL/GenBank/DDBJ databases">
        <title>Henneguya salminicola genome and transcriptome.</title>
        <authorList>
            <person name="Yahalomi D."/>
            <person name="Atkinson S.D."/>
            <person name="Neuhof M."/>
            <person name="Chang E.S."/>
            <person name="Philippe H."/>
            <person name="Cartwright P."/>
            <person name="Bartholomew J.L."/>
            <person name="Huchon D."/>
        </authorList>
    </citation>
    <scope>NUCLEOTIDE SEQUENCE</scope>
    <source>
        <strain evidence="3">Hz1</strain>
        <tissue evidence="3">Whole</tissue>
    </source>
</reference>
<name>A0A6G3MJM6_HENSL</name>
<dbReference type="PANTHER" id="PTHR31921:SF1">
    <property type="entry name" value="PROTEIN DPCD"/>
    <property type="match status" value="1"/>
</dbReference>
<comment type="similarity">
    <text evidence="1">Belongs to the DPCD family.</text>
</comment>
<accession>A0A6G3MJM6</accession>
<dbReference type="OrthoDB" id="10256139at2759"/>
<evidence type="ECO:0000256" key="2">
    <source>
        <dbReference type="ARBA" id="ARBA00020330"/>
    </source>
</evidence>
<dbReference type="Pfam" id="PF14913">
    <property type="entry name" value="DPCD"/>
    <property type="match status" value="1"/>
</dbReference>
<dbReference type="PANTHER" id="PTHR31921">
    <property type="entry name" value="PROTEIN DPCD"/>
    <property type="match status" value="1"/>
</dbReference>
<protein>
    <recommendedName>
        <fullName evidence="2">Protein DPCD</fullName>
    </recommendedName>
</protein>